<dbReference type="InterPro" id="IPR001796">
    <property type="entry name" value="DHFR_dom"/>
</dbReference>
<dbReference type="GO" id="GO:0004146">
    <property type="term" value="F:dihydrofolate reductase activity"/>
    <property type="evidence" value="ECO:0000318"/>
    <property type="project" value="GO_Central"/>
</dbReference>
<dbReference type="GO" id="GO:0005739">
    <property type="term" value="C:mitochondrion"/>
    <property type="evidence" value="ECO:0000318"/>
    <property type="project" value="GO_Central"/>
</dbReference>
<dbReference type="InterPro" id="IPR024072">
    <property type="entry name" value="DHFR-like_dom_sf"/>
</dbReference>
<dbReference type="EC" id="1.5.1.3" evidence="2"/>
<dbReference type="Proteomes" id="UP000005239">
    <property type="component" value="Unassembled WGS sequence"/>
</dbReference>
<name>A0A2A6D2B5_PRIPA</name>
<dbReference type="GO" id="GO:0006730">
    <property type="term" value="P:one-carbon metabolic process"/>
    <property type="evidence" value="ECO:0007669"/>
    <property type="project" value="UniProtKB-KW"/>
</dbReference>
<keyword evidence="3" id="KW-0554">One-carbon metabolism</keyword>
<dbReference type="GO" id="GO:0046654">
    <property type="term" value="P:tetrahydrofolate biosynthetic process"/>
    <property type="evidence" value="ECO:0000318"/>
    <property type="project" value="GO_Central"/>
</dbReference>
<dbReference type="FunFam" id="3.40.430.10:FF:000023">
    <property type="entry name" value="Putative dihydrofolate reductase"/>
    <property type="match status" value="1"/>
</dbReference>
<dbReference type="AlphaFoldDB" id="A0A2A6D2B5"/>
<reference evidence="7" key="2">
    <citation type="submission" date="2022-06" db="UniProtKB">
        <authorList>
            <consortium name="EnsemblMetazoa"/>
        </authorList>
    </citation>
    <scope>IDENTIFICATION</scope>
    <source>
        <strain evidence="7">PS312</strain>
    </source>
</reference>
<evidence type="ECO:0000256" key="1">
    <source>
        <dbReference type="ARBA" id="ARBA00004903"/>
    </source>
</evidence>
<proteinExistence type="predicted"/>
<evidence type="ECO:0000313" key="8">
    <source>
        <dbReference type="Proteomes" id="UP000005239"/>
    </source>
</evidence>
<keyword evidence="4" id="KW-0521">NADP</keyword>
<dbReference type="GO" id="GO:0046655">
    <property type="term" value="P:folic acid metabolic process"/>
    <property type="evidence" value="ECO:0000318"/>
    <property type="project" value="GO_Central"/>
</dbReference>
<sequence>MSSLQKMGLIVAVDATGGIAKDSTIPWALRKDMSRFYKKTTAVSDPSKRNVVLMGRKCWESIPAKFRPLKNRLNVVVSRTMKESTSDDVLVRNDLEKAVEELSEMVERGEIERIWNLGGCEIYSWGLRNDLVNTIEITKISNDFATDLQLPSIEWDNFRNVFTSEELEENDIKFTFNTYERQ</sequence>
<evidence type="ECO:0000256" key="3">
    <source>
        <dbReference type="ARBA" id="ARBA00022563"/>
    </source>
</evidence>
<dbReference type="Pfam" id="PF00186">
    <property type="entry name" value="DHFR_1"/>
    <property type="match status" value="1"/>
</dbReference>
<protein>
    <recommendedName>
        <fullName evidence="2">dihydrofolate reductase</fullName>
        <ecNumber evidence="2">1.5.1.3</ecNumber>
    </recommendedName>
</protein>
<accession>A0A2A6D2B5</accession>
<dbReference type="PROSITE" id="PS51330">
    <property type="entry name" value="DHFR_2"/>
    <property type="match status" value="1"/>
</dbReference>
<evidence type="ECO:0000256" key="6">
    <source>
        <dbReference type="ARBA" id="ARBA00048873"/>
    </source>
</evidence>
<keyword evidence="5" id="KW-0560">Oxidoreductase</keyword>
<dbReference type="InterPro" id="IPR012259">
    <property type="entry name" value="DHFR"/>
</dbReference>
<accession>A0A8R1UF43</accession>
<dbReference type="GO" id="GO:0050661">
    <property type="term" value="F:NADP binding"/>
    <property type="evidence" value="ECO:0000318"/>
    <property type="project" value="GO_Central"/>
</dbReference>
<evidence type="ECO:0000256" key="5">
    <source>
        <dbReference type="ARBA" id="ARBA00023002"/>
    </source>
</evidence>
<evidence type="ECO:0000256" key="2">
    <source>
        <dbReference type="ARBA" id="ARBA00012856"/>
    </source>
</evidence>
<organism evidence="7 8">
    <name type="scientific">Pristionchus pacificus</name>
    <name type="common">Parasitic nematode worm</name>
    <dbReference type="NCBI Taxonomy" id="54126"/>
    <lineage>
        <taxon>Eukaryota</taxon>
        <taxon>Metazoa</taxon>
        <taxon>Ecdysozoa</taxon>
        <taxon>Nematoda</taxon>
        <taxon>Chromadorea</taxon>
        <taxon>Rhabditida</taxon>
        <taxon>Rhabditina</taxon>
        <taxon>Diplogasteromorpha</taxon>
        <taxon>Diplogasteroidea</taxon>
        <taxon>Neodiplogasteridae</taxon>
        <taxon>Pristionchus</taxon>
    </lineage>
</organism>
<reference evidence="8" key="1">
    <citation type="journal article" date="2008" name="Nat. Genet.">
        <title>The Pristionchus pacificus genome provides a unique perspective on nematode lifestyle and parasitism.</title>
        <authorList>
            <person name="Dieterich C."/>
            <person name="Clifton S.W."/>
            <person name="Schuster L.N."/>
            <person name="Chinwalla A."/>
            <person name="Delehaunty K."/>
            <person name="Dinkelacker I."/>
            <person name="Fulton L."/>
            <person name="Fulton R."/>
            <person name="Godfrey J."/>
            <person name="Minx P."/>
            <person name="Mitreva M."/>
            <person name="Roeseler W."/>
            <person name="Tian H."/>
            <person name="Witte H."/>
            <person name="Yang S.P."/>
            <person name="Wilson R.K."/>
            <person name="Sommer R.J."/>
        </authorList>
    </citation>
    <scope>NUCLEOTIDE SEQUENCE [LARGE SCALE GENOMIC DNA]</scope>
    <source>
        <strain evidence="8">PS312</strain>
    </source>
</reference>
<dbReference type="PANTHER" id="PTHR48069:SF3">
    <property type="entry name" value="DIHYDROFOLATE REDUCTASE"/>
    <property type="match status" value="1"/>
</dbReference>
<evidence type="ECO:0000313" key="7">
    <source>
        <dbReference type="EnsemblMetazoa" id="PPA20810.1"/>
    </source>
</evidence>
<dbReference type="EnsemblMetazoa" id="PPA20810.1">
    <property type="protein sequence ID" value="PPA20810.1"/>
    <property type="gene ID" value="WBGene00110364"/>
</dbReference>
<dbReference type="CDD" id="cd00209">
    <property type="entry name" value="DHFR"/>
    <property type="match status" value="1"/>
</dbReference>
<comment type="pathway">
    <text evidence="1">Cofactor biosynthesis; tetrahydrofolate biosynthesis; 5,6,7,8-tetrahydrofolate from 7,8-dihydrofolate: step 1/1.</text>
</comment>
<dbReference type="OrthoDB" id="4664297at2759"/>
<dbReference type="PANTHER" id="PTHR48069">
    <property type="entry name" value="DIHYDROFOLATE REDUCTASE"/>
    <property type="match status" value="1"/>
</dbReference>
<dbReference type="PRINTS" id="PR00070">
    <property type="entry name" value="DHFR"/>
</dbReference>
<dbReference type="Gene3D" id="3.40.430.10">
    <property type="entry name" value="Dihydrofolate Reductase, subunit A"/>
    <property type="match status" value="1"/>
</dbReference>
<dbReference type="GO" id="GO:0046452">
    <property type="term" value="P:dihydrofolate metabolic process"/>
    <property type="evidence" value="ECO:0000318"/>
    <property type="project" value="GO_Central"/>
</dbReference>
<evidence type="ECO:0000256" key="4">
    <source>
        <dbReference type="ARBA" id="ARBA00022857"/>
    </source>
</evidence>
<comment type="catalytic activity">
    <reaction evidence="6">
        <text>(6S)-5,6,7,8-tetrahydrofolate + NADP(+) = 7,8-dihydrofolate + NADPH + H(+)</text>
        <dbReference type="Rhea" id="RHEA:15009"/>
        <dbReference type="ChEBI" id="CHEBI:15378"/>
        <dbReference type="ChEBI" id="CHEBI:57451"/>
        <dbReference type="ChEBI" id="CHEBI:57453"/>
        <dbReference type="ChEBI" id="CHEBI:57783"/>
        <dbReference type="ChEBI" id="CHEBI:58349"/>
        <dbReference type="EC" id="1.5.1.3"/>
    </reaction>
</comment>
<gene>
    <name evidence="7" type="primary">WBGene00110364</name>
</gene>
<keyword evidence="8" id="KW-1185">Reference proteome</keyword>
<dbReference type="SUPFAM" id="SSF53597">
    <property type="entry name" value="Dihydrofolate reductase-like"/>
    <property type="match status" value="1"/>
</dbReference>